<feature type="transmembrane region" description="Helical" evidence="3">
    <location>
        <begin position="20"/>
        <end position="37"/>
    </location>
</feature>
<evidence type="ECO:0000256" key="1">
    <source>
        <dbReference type="SAM" id="Coils"/>
    </source>
</evidence>
<dbReference type="InterPro" id="IPR038076">
    <property type="entry name" value="MgtE_N_sf"/>
</dbReference>
<protein>
    <submittedName>
        <fullName evidence="5">MotE family protein</fullName>
    </submittedName>
</protein>
<gene>
    <name evidence="5" type="ORF">ACFOW6_06300</name>
</gene>
<evidence type="ECO:0000256" key="3">
    <source>
        <dbReference type="SAM" id="Phobius"/>
    </source>
</evidence>
<feature type="domain" description="Magnesium transporter MgtE intracellular" evidence="4">
    <location>
        <begin position="174"/>
        <end position="237"/>
    </location>
</feature>
<keyword evidence="3" id="KW-1133">Transmembrane helix</keyword>
<evidence type="ECO:0000259" key="4">
    <source>
        <dbReference type="Pfam" id="PF03448"/>
    </source>
</evidence>
<dbReference type="SUPFAM" id="SSF158791">
    <property type="entry name" value="MgtE N-terminal domain-like"/>
    <property type="match status" value="1"/>
</dbReference>
<feature type="coiled-coil region" evidence="1">
    <location>
        <begin position="116"/>
        <end position="174"/>
    </location>
</feature>
<keyword evidence="3" id="KW-0472">Membrane</keyword>
<organism evidence="5 6">
    <name type="scientific">Fodinicurvata halophila</name>
    <dbReference type="NCBI Taxonomy" id="1419723"/>
    <lineage>
        <taxon>Bacteria</taxon>
        <taxon>Pseudomonadati</taxon>
        <taxon>Pseudomonadota</taxon>
        <taxon>Alphaproteobacteria</taxon>
        <taxon>Rhodospirillales</taxon>
        <taxon>Rhodovibrionaceae</taxon>
        <taxon>Fodinicurvata</taxon>
    </lineage>
</organism>
<evidence type="ECO:0000256" key="2">
    <source>
        <dbReference type="SAM" id="MobiDB-lite"/>
    </source>
</evidence>
<evidence type="ECO:0000313" key="6">
    <source>
        <dbReference type="Proteomes" id="UP001595799"/>
    </source>
</evidence>
<dbReference type="EMBL" id="JBHSCW010000003">
    <property type="protein sequence ID" value="MFC4351153.1"/>
    <property type="molecule type" value="Genomic_DNA"/>
</dbReference>
<keyword evidence="3" id="KW-0812">Transmembrane</keyword>
<dbReference type="Pfam" id="PF03448">
    <property type="entry name" value="MgtE_N"/>
    <property type="match status" value="1"/>
</dbReference>
<sequence length="245" mass="27632">MTVSLKDGAVQLKRTPRLRLLPLVIFLATLTLGFRVIDVWQGVEVAAQEDVAEEGQENARAEDKDQQAAQAGDQVAETDPQAPEEGKARADQALDGEKSLSAVDPFSMTETEIELLQSLAGRRQELEQREKALEEKEALLKATETRVEEKIARLEEMQGRIEGLLGEFDDEEQQKLENLVQIYEKMKPKDAARIFEQLDMEVLLAVITRMKQRISAPILAEMRPDRAQQITVRMAEKRELPVLGE</sequence>
<reference evidence="6" key="1">
    <citation type="journal article" date="2019" name="Int. J. Syst. Evol. Microbiol.">
        <title>The Global Catalogue of Microorganisms (GCM) 10K type strain sequencing project: providing services to taxonomists for standard genome sequencing and annotation.</title>
        <authorList>
            <consortium name="The Broad Institute Genomics Platform"/>
            <consortium name="The Broad Institute Genome Sequencing Center for Infectious Disease"/>
            <person name="Wu L."/>
            <person name="Ma J."/>
        </authorList>
    </citation>
    <scope>NUCLEOTIDE SEQUENCE [LARGE SCALE GENOMIC DNA]</scope>
    <source>
        <strain evidence="6">CECT 8472</strain>
    </source>
</reference>
<name>A0ABV8UK21_9PROT</name>
<keyword evidence="6" id="KW-1185">Reference proteome</keyword>
<dbReference type="Gene3D" id="1.25.60.10">
    <property type="entry name" value="MgtE N-terminal domain-like"/>
    <property type="match status" value="1"/>
</dbReference>
<dbReference type="InterPro" id="IPR006668">
    <property type="entry name" value="Mg_transptr_MgtE_intracell_dom"/>
</dbReference>
<dbReference type="Proteomes" id="UP001595799">
    <property type="component" value="Unassembled WGS sequence"/>
</dbReference>
<evidence type="ECO:0000313" key="5">
    <source>
        <dbReference type="EMBL" id="MFC4351153.1"/>
    </source>
</evidence>
<feature type="compositionally biased region" description="Basic and acidic residues" evidence="2">
    <location>
        <begin position="84"/>
        <end position="98"/>
    </location>
</feature>
<proteinExistence type="predicted"/>
<accession>A0ABV8UK21</accession>
<keyword evidence="1" id="KW-0175">Coiled coil</keyword>
<dbReference type="RefSeq" id="WP_382421492.1">
    <property type="nucleotide sequence ID" value="NZ_JBHSCW010000003.1"/>
</dbReference>
<comment type="caution">
    <text evidence="5">The sequence shown here is derived from an EMBL/GenBank/DDBJ whole genome shotgun (WGS) entry which is preliminary data.</text>
</comment>
<feature type="region of interest" description="Disordered" evidence="2">
    <location>
        <begin position="51"/>
        <end position="103"/>
    </location>
</feature>
<feature type="compositionally biased region" description="Basic and acidic residues" evidence="2">
    <location>
        <begin position="57"/>
        <end position="66"/>
    </location>
</feature>